<protein>
    <submittedName>
        <fullName evidence="2">Uncharacterized protein</fullName>
    </submittedName>
</protein>
<gene>
    <name evidence="2" type="ORF">NA56DRAFT_608299</name>
</gene>
<keyword evidence="1" id="KW-1133">Transmembrane helix</keyword>
<accession>A0A2J6PPR1</accession>
<keyword evidence="3" id="KW-1185">Reference proteome</keyword>
<dbReference type="Proteomes" id="UP000235672">
    <property type="component" value="Unassembled WGS sequence"/>
</dbReference>
<evidence type="ECO:0000313" key="3">
    <source>
        <dbReference type="Proteomes" id="UP000235672"/>
    </source>
</evidence>
<feature type="transmembrane region" description="Helical" evidence="1">
    <location>
        <begin position="84"/>
        <end position="104"/>
    </location>
</feature>
<sequence>MPKLPAPSAGVKEVRAYLVQVPMSQDISADVADEIANKWRLGRGSELHDASRTFLQDIFGNYNGWMLYRIVEEDALEDWQQSPIGIVTFYTMIGAIILTACLILQDIIRYFFNTPPQKCVQKINVPLLLQASSFTRLSMITYGILTPSSNGPPISLGGFLLAFFSAVAILGSL</sequence>
<feature type="transmembrane region" description="Helical" evidence="1">
    <location>
        <begin position="125"/>
        <end position="145"/>
    </location>
</feature>
<organism evidence="2 3">
    <name type="scientific">Hyaloscypha hepaticicola</name>
    <dbReference type="NCBI Taxonomy" id="2082293"/>
    <lineage>
        <taxon>Eukaryota</taxon>
        <taxon>Fungi</taxon>
        <taxon>Dikarya</taxon>
        <taxon>Ascomycota</taxon>
        <taxon>Pezizomycotina</taxon>
        <taxon>Leotiomycetes</taxon>
        <taxon>Helotiales</taxon>
        <taxon>Hyaloscyphaceae</taxon>
        <taxon>Hyaloscypha</taxon>
    </lineage>
</organism>
<keyword evidence="1" id="KW-0472">Membrane</keyword>
<evidence type="ECO:0000256" key="1">
    <source>
        <dbReference type="SAM" id="Phobius"/>
    </source>
</evidence>
<keyword evidence="1" id="KW-0812">Transmembrane</keyword>
<name>A0A2J6PPR1_9HELO</name>
<evidence type="ECO:0000313" key="2">
    <source>
        <dbReference type="EMBL" id="PMD16012.1"/>
    </source>
</evidence>
<reference evidence="2 3" key="1">
    <citation type="submission" date="2016-05" db="EMBL/GenBank/DDBJ databases">
        <title>A degradative enzymes factory behind the ericoid mycorrhizal symbiosis.</title>
        <authorList>
            <consortium name="DOE Joint Genome Institute"/>
            <person name="Martino E."/>
            <person name="Morin E."/>
            <person name="Grelet G."/>
            <person name="Kuo A."/>
            <person name="Kohler A."/>
            <person name="Daghino S."/>
            <person name="Barry K."/>
            <person name="Choi C."/>
            <person name="Cichocki N."/>
            <person name="Clum A."/>
            <person name="Copeland A."/>
            <person name="Hainaut M."/>
            <person name="Haridas S."/>
            <person name="Labutti K."/>
            <person name="Lindquist E."/>
            <person name="Lipzen A."/>
            <person name="Khouja H.-R."/>
            <person name="Murat C."/>
            <person name="Ohm R."/>
            <person name="Olson A."/>
            <person name="Spatafora J."/>
            <person name="Veneault-Fourrey C."/>
            <person name="Henrissat B."/>
            <person name="Grigoriev I."/>
            <person name="Martin F."/>
            <person name="Perotto S."/>
        </authorList>
    </citation>
    <scope>NUCLEOTIDE SEQUENCE [LARGE SCALE GENOMIC DNA]</scope>
    <source>
        <strain evidence="2 3">UAMH 7357</strain>
    </source>
</reference>
<proteinExistence type="predicted"/>
<dbReference type="OrthoDB" id="4771706at2759"/>
<dbReference type="AlphaFoldDB" id="A0A2J6PPR1"/>
<feature type="transmembrane region" description="Helical" evidence="1">
    <location>
        <begin position="151"/>
        <end position="171"/>
    </location>
</feature>
<dbReference type="EMBL" id="KZ613509">
    <property type="protein sequence ID" value="PMD16012.1"/>
    <property type="molecule type" value="Genomic_DNA"/>
</dbReference>